<keyword evidence="3" id="KW-1185">Reference proteome</keyword>
<dbReference type="Gene3D" id="2.40.128.110">
    <property type="entry name" value="Lipid/polyisoprenoid-binding, YceI-like"/>
    <property type="match status" value="1"/>
</dbReference>
<feature type="domain" description="Lipid/polyisoprenoid-binding YceI-like" evidence="1">
    <location>
        <begin position="26"/>
        <end position="175"/>
    </location>
</feature>
<dbReference type="InterPro" id="IPR036761">
    <property type="entry name" value="TTHA0802/YceI-like_sf"/>
</dbReference>
<dbReference type="AlphaFoldDB" id="A0A1H7LTZ4"/>
<evidence type="ECO:0000313" key="3">
    <source>
        <dbReference type="Proteomes" id="UP000198916"/>
    </source>
</evidence>
<name>A0A1H7LTZ4_9SPHI</name>
<dbReference type="RefSeq" id="WP_090604755.1">
    <property type="nucleotide sequence ID" value="NZ_FNZR01000003.1"/>
</dbReference>
<gene>
    <name evidence="2" type="ORF">SAMN05421740_103266</name>
</gene>
<dbReference type="PANTHER" id="PTHR34406">
    <property type="entry name" value="PROTEIN YCEI"/>
    <property type="match status" value="1"/>
</dbReference>
<evidence type="ECO:0000259" key="1">
    <source>
        <dbReference type="SMART" id="SM00867"/>
    </source>
</evidence>
<dbReference type="Pfam" id="PF04264">
    <property type="entry name" value="YceI"/>
    <property type="match status" value="1"/>
</dbReference>
<accession>A0A1H7LTZ4</accession>
<dbReference type="SUPFAM" id="SSF101874">
    <property type="entry name" value="YceI-like"/>
    <property type="match status" value="1"/>
</dbReference>
<dbReference type="STRING" id="332977.SAMN05421740_103266"/>
<dbReference type="InterPro" id="IPR007372">
    <property type="entry name" value="Lipid/polyisoprenoid-bd_YceI"/>
</dbReference>
<dbReference type="OrthoDB" id="9794147at2"/>
<protein>
    <submittedName>
        <fullName evidence="2">Polyisoprenoid-binding protein YceI</fullName>
    </submittedName>
</protein>
<dbReference type="Proteomes" id="UP000198916">
    <property type="component" value="Unassembled WGS sequence"/>
</dbReference>
<sequence>MRKLTCITVAALMFITSAFVLISAVNWQVKEEDYSIKFSTSKAEGVIKGLAGTINFDNSDLAQSNFDVTVDVSTLNTGNGLKNRHAKGEKFLDASNYPVIRFKTSQITRSSGGFVAKGKLTIKGVSRDVSIPFTFNTVGNDGTFTGNFEINRKDYGLEYKGVGEIIKIELLIPVNK</sequence>
<reference evidence="3" key="1">
    <citation type="submission" date="2016-10" db="EMBL/GenBank/DDBJ databases">
        <authorList>
            <person name="Varghese N."/>
            <person name="Submissions S."/>
        </authorList>
    </citation>
    <scope>NUCLEOTIDE SEQUENCE [LARGE SCALE GENOMIC DNA]</scope>
    <source>
        <strain evidence="3">Jip14</strain>
    </source>
</reference>
<organism evidence="2 3">
    <name type="scientific">Parapedobacter koreensis</name>
    <dbReference type="NCBI Taxonomy" id="332977"/>
    <lineage>
        <taxon>Bacteria</taxon>
        <taxon>Pseudomonadati</taxon>
        <taxon>Bacteroidota</taxon>
        <taxon>Sphingobacteriia</taxon>
        <taxon>Sphingobacteriales</taxon>
        <taxon>Sphingobacteriaceae</taxon>
        <taxon>Parapedobacter</taxon>
    </lineage>
</organism>
<dbReference type="SMART" id="SM00867">
    <property type="entry name" value="YceI"/>
    <property type="match status" value="1"/>
</dbReference>
<proteinExistence type="predicted"/>
<dbReference type="PANTHER" id="PTHR34406:SF1">
    <property type="entry name" value="PROTEIN YCEI"/>
    <property type="match status" value="1"/>
</dbReference>
<dbReference type="EMBL" id="FNZR01000003">
    <property type="protein sequence ID" value="SEL02329.1"/>
    <property type="molecule type" value="Genomic_DNA"/>
</dbReference>
<evidence type="ECO:0000313" key="2">
    <source>
        <dbReference type="EMBL" id="SEL02329.1"/>
    </source>
</evidence>